<dbReference type="InterPro" id="IPR036291">
    <property type="entry name" value="NAD(P)-bd_dom_sf"/>
</dbReference>
<evidence type="ECO:0000313" key="3">
    <source>
        <dbReference type="EMBL" id="OGC33257.1"/>
    </source>
</evidence>
<sequence>MTKGAKILITGGNGFIARNLAEQLGDECLVTTCNSSELNLLDTNQVFQYLKSNSFNIVIHAATYDPAPKYSTKDPAKVLENNLKMFFNLVRCQDYYDKMLYFGSGAEFDRTNWQPKMKEDYFDRHVPVDQYGLSKYIMTKYTQMSKKIINLRVFSVFGKYEDWRYRFISKACCCAIFDLPIVIRKNVYFDYLYVDDFVRIVKWFVDNNPKKQVYNVCSGQSVDYKTIAEQVVEISGKKLDIVVEAEGLNPEYSGENSLLLSEVGRVKMRSLDESIKDLYNWYESVKSTLDRKELSK</sequence>
<organism evidence="3 4">
    <name type="scientific">candidate division WOR-1 bacterium RIFOXYC2_FULL_41_25</name>
    <dbReference type="NCBI Taxonomy" id="1802586"/>
    <lineage>
        <taxon>Bacteria</taxon>
        <taxon>Bacillati</taxon>
        <taxon>Saganbacteria</taxon>
    </lineage>
</organism>
<dbReference type="AlphaFoldDB" id="A0A1F4TKW9"/>
<evidence type="ECO:0000259" key="2">
    <source>
        <dbReference type="Pfam" id="PF01370"/>
    </source>
</evidence>
<evidence type="ECO:0000313" key="4">
    <source>
        <dbReference type="Proteomes" id="UP000177309"/>
    </source>
</evidence>
<evidence type="ECO:0000256" key="1">
    <source>
        <dbReference type="ARBA" id="ARBA00007637"/>
    </source>
</evidence>
<dbReference type="Gene3D" id="3.40.50.720">
    <property type="entry name" value="NAD(P)-binding Rossmann-like Domain"/>
    <property type="match status" value="1"/>
</dbReference>
<reference evidence="3 4" key="1">
    <citation type="journal article" date="2016" name="Nat. Commun.">
        <title>Thousands of microbial genomes shed light on interconnected biogeochemical processes in an aquifer system.</title>
        <authorList>
            <person name="Anantharaman K."/>
            <person name="Brown C.T."/>
            <person name="Hug L.A."/>
            <person name="Sharon I."/>
            <person name="Castelle C.J."/>
            <person name="Probst A.J."/>
            <person name="Thomas B.C."/>
            <person name="Singh A."/>
            <person name="Wilkins M.J."/>
            <person name="Karaoz U."/>
            <person name="Brodie E.L."/>
            <person name="Williams K.H."/>
            <person name="Hubbard S.S."/>
            <person name="Banfield J.F."/>
        </authorList>
    </citation>
    <scope>NUCLEOTIDE SEQUENCE [LARGE SCALE GENOMIC DNA]</scope>
</reference>
<protein>
    <recommendedName>
        <fullName evidence="2">NAD-dependent epimerase/dehydratase domain-containing protein</fullName>
    </recommendedName>
</protein>
<proteinExistence type="inferred from homology"/>
<accession>A0A1F4TKW9</accession>
<comment type="caution">
    <text evidence="3">The sequence shown here is derived from an EMBL/GenBank/DDBJ whole genome shotgun (WGS) entry which is preliminary data.</text>
</comment>
<dbReference type="EMBL" id="MEUI01000038">
    <property type="protein sequence ID" value="OGC33257.1"/>
    <property type="molecule type" value="Genomic_DNA"/>
</dbReference>
<gene>
    <name evidence="3" type="ORF">A2462_07520</name>
</gene>
<dbReference type="InterPro" id="IPR001509">
    <property type="entry name" value="Epimerase_deHydtase"/>
</dbReference>
<dbReference type="SUPFAM" id="SSF51735">
    <property type="entry name" value="NAD(P)-binding Rossmann-fold domains"/>
    <property type="match status" value="1"/>
</dbReference>
<dbReference type="PANTHER" id="PTHR43000">
    <property type="entry name" value="DTDP-D-GLUCOSE 4,6-DEHYDRATASE-RELATED"/>
    <property type="match status" value="1"/>
</dbReference>
<dbReference type="Proteomes" id="UP000177309">
    <property type="component" value="Unassembled WGS sequence"/>
</dbReference>
<feature type="domain" description="NAD-dependent epimerase/dehydratase" evidence="2">
    <location>
        <begin position="7"/>
        <end position="217"/>
    </location>
</feature>
<dbReference type="Pfam" id="PF01370">
    <property type="entry name" value="Epimerase"/>
    <property type="match status" value="1"/>
</dbReference>
<comment type="similarity">
    <text evidence="1">Belongs to the NAD(P)-dependent epimerase/dehydratase family.</text>
</comment>
<name>A0A1F4TKW9_UNCSA</name>